<proteinExistence type="predicted"/>
<gene>
    <name evidence="1" type="ORF">DPMN_193143</name>
</gene>
<dbReference type="Proteomes" id="UP000828390">
    <property type="component" value="Unassembled WGS sequence"/>
</dbReference>
<evidence type="ECO:0000313" key="1">
    <source>
        <dbReference type="EMBL" id="KAH3692592.1"/>
    </source>
</evidence>
<reference evidence="1" key="2">
    <citation type="submission" date="2020-11" db="EMBL/GenBank/DDBJ databases">
        <authorList>
            <person name="McCartney M.A."/>
            <person name="Auch B."/>
            <person name="Kono T."/>
            <person name="Mallez S."/>
            <person name="Becker A."/>
            <person name="Gohl D.M."/>
            <person name="Silverstein K.A.T."/>
            <person name="Koren S."/>
            <person name="Bechman K.B."/>
            <person name="Herman A."/>
            <person name="Abrahante J.E."/>
            <person name="Garbe J."/>
        </authorList>
    </citation>
    <scope>NUCLEOTIDE SEQUENCE</scope>
    <source>
        <strain evidence="1">Duluth1</strain>
        <tissue evidence="1">Whole animal</tissue>
    </source>
</reference>
<sequence length="74" mass="8879">MENRKFLFSNRVVDTWNSLPNSVITATSIKSFEERLDKYWKNQEIVYNFEAKISTGRDKEKKKSLSQRLRAFFI</sequence>
<name>A0A9D3Y602_DREPO</name>
<comment type="caution">
    <text evidence="1">The sequence shown here is derived from an EMBL/GenBank/DDBJ whole genome shotgun (WGS) entry which is preliminary data.</text>
</comment>
<reference evidence="1" key="1">
    <citation type="journal article" date="2019" name="bioRxiv">
        <title>The Genome of the Zebra Mussel, Dreissena polymorpha: A Resource for Invasive Species Research.</title>
        <authorList>
            <person name="McCartney M.A."/>
            <person name="Auch B."/>
            <person name="Kono T."/>
            <person name="Mallez S."/>
            <person name="Zhang Y."/>
            <person name="Obille A."/>
            <person name="Becker A."/>
            <person name="Abrahante J.E."/>
            <person name="Garbe J."/>
            <person name="Badalamenti J.P."/>
            <person name="Herman A."/>
            <person name="Mangelson H."/>
            <person name="Liachko I."/>
            <person name="Sullivan S."/>
            <person name="Sone E.D."/>
            <person name="Koren S."/>
            <person name="Silverstein K.A.T."/>
            <person name="Beckman K.B."/>
            <person name="Gohl D.M."/>
        </authorList>
    </citation>
    <scope>NUCLEOTIDE SEQUENCE</scope>
    <source>
        <strain evidence="1">Duluth1</strain>
        <tissue evidence="1">Whole animal</tissue>
    </source>
</reference>
<accession>A0A9D3Y602</accession>
<dbReference type="AlphaFoldDB" id="A0A9D3Y602"/>
<organism evidence="1 2">
    <name type="scientific">Dreissena polymorpha</name>
    <name type="common">Zebra mussel</name>
    <name type="synonym">Mytilus polymorpha</name>
    <dbReference type="NCBI Taxonomy" id="45954"/>
    <lineage>
        <taxon>Eukaryota</taxon>
        <taxon>Metazoa</taxon>
        <taxon>Spiralia</taxon>
        <taxon>Lophotrochozoa</taxon>
        <taxon>Mollusca</taxon>
        <taxon>Bivalvia</taxon>
        <taxon>Autobranchia</taxon>
        <taxon>Heteroconchia</taxon>
        <taxon>Euheterodonta</taxon>
        <taxon>Imparidentia</taxon>
        <taxon>Neoheterodontei</taxon>
        <taxon>Myida</taxon>
        <taxon>Dreissenoidea</taxon>
        <taxon>Dreissenidae</taxon>
        <taxon>Dreissena</taxon>
    </lineage>
</organism>
<protein>
    <submittedName>
        <fullName evidence="1">Uncharacterized protein</fullName>
    </submittedName>
</protein>
<evidence type="ECO:0000313" key="2">
    <source>
        <dbReference type="Proteomes" id="UP000828390"/>
    </source>
</evidence>
<keyword evidence="2" id="KW-1185">Reference proteome</keyword>
<dbReference type="EMBL" id="JAIWYP010000021">
    <property type="protein sequence ID" value="KAH3692592.1"/>
    <property type="molecule type" value="Genomic_DNA"/>
</dbReference>